<comment type="cofactor">
    <cofactor evidence="1 7">
        <name>FAD</name>
        <dbReference type="ChEBI" id="CHEBI:57692"/>
    </cofactor>
</comment>
<gene>
    <name evidence="10" type="ORF">P5673_015856</name>
</gene>
<evidence type="ECO:0000256" key="3">
    <source>
        <dbReference type="ARBA" id="ARBA00005995"/>
    </source>
</evidence>
<dbReference type="InterPro" id="IPR002937">
    <property type="entry name" value="Amino_oxidase"/>
</dbReference>
<dbReference type="EMBL" id="JARQWQ010000033">
    <property type="protein sequence ID" value="KAK2561357.1"/>
    <property type="molecule type" value="Genomic_DNA"/>
</dbReference>
<dbReference type="PRINTS" id="PR00757">
    <property type="entry name" value="AMINEOXDASEF"/>
</dbReference>
<evidence type="ECO:0000256" key="4">
    <source>
        <dbReference type="ARBA" id="ARBA00023002"/>
    </source>
</evidence>
<dbReference type="InterPro" id="IPR009011">
    <property type="entry name" value="Man6P_isomerase_rcpt-bd_dom_sf"/>
</dbReference>
<evidence type="ECO:0000256" key="7">
    <source>
        <dbReference type="RuleBase" id="RU362067"/>
    </source>
</evidence>
<evidence type="ECO:0000256" key="6">
    <source>
        <dbReference type="PIRSR" id="PIRSR601613-1"/>
    </source>
</evidence>
<feature type="binding site" evidence="6">
    <location>
        <position position="827"/>
    </location>
    <ligand>
        <name>FAD</name>
        <dbReference type="ChEBI" id="CHEBI:57692"/>
    </ligand>
</feature>
<dbReference type="SUPFAM" id="SSF51905">
    <property type="entry name" value="FAD/NAD(P)-binding domain"/>
    <property type="match status" value="1"/>
</dbReference>
<comment type="subcellular location">
    <subcellularLocation>
        <location evidence="2">Mitochondrion outer membrane</location>
        <topology evidence="2">Single-pass type IV membrane protein</topology>
        <orientation evidence="2">Cytoplasmic side</orientation>
    </subcellularLocation>
</comment>
<evidence type="ECO:0000313" key="10">
    <source>
        <dbReference type="EMBL" id="KAK2561357.1"/>
    </source>
</evidence>
<accession>A0AAD9QHJ7</accession>
<dbReference type="AlphaFoldDB" id="A0AAD9QHJ7"/>
<comment type="caution">
    <text evidence="10">The sequence shown here is derived from an EMBL/GenBank/DDBJ whole genome shotgun (WGS) entry which is preliminary data.</text>
</comment>
<feature type="chain" id="PRO_5042141855" description="Amine oxidase" evidence="8">
    <location>
        <begin position="21"/>
        <end position="862"/>
    </location>
</feature>
<dbReference type="PANTHER" id="PTHR43563">
    <property type="entry name" value="AMINE OXIDASE"/>
    <property type="match status" value="1"/>
</dbReference>
<feature type="binding site" evidence="6">
    <location>
        <position position="371"/>
    </location>
    <ligand>
        <name>FAD</name>
        <dbReference type="ChEBI" id="CHEBI:57692"/>
    </ligand>
</feature>
<sequence>MKVIRCSLLVALLSLMLVEAVKKCEKIDSCRCSTDAGEINLWSLAGQTPKRARFNISSPSLEKYYLWSPCTEWATQDHPCENAAVCEVTRKTASHISYSNMGKRDSSNCALDERNGRCLLTYDVAGSKRKTAIALECDEGEEGKVDPMISDFSSFLTYVSTLSTYNPLGLSFALCRFHYTYNCQRITQALQSSLPGHFRTKGVTTLHSMCACPGKCALSTDGNNGILYHVFSDDEGKEVGAIVGIVIAGIILVILLVFAIFICCLRRKLPSGLPKPSICTTVKPCHCTLAPPTGSSQAVSWHVTQRCSLKVYAQEECIKMKVSESFPLQTTYVDPFCSYTYATVVDLGQMAAPFDPAERVLDVVIIGAGISGLSAAYELQKNRPNIKFVILEAKGRVGGRLDSVELKTENGTDRWDVGGQWICRNQKAVMNLLEELGVEIYDQWDAGSKIMQSSDGIIKKYSGSLPPLWFLALLDMWWFIRKVEHLCQQVPIDDPSKCLKAAEWDGMTLETWKHQTIWTSVVKEVLDTVVGILFGVTPSQMSLLYFLHYLHCAGGWSVAVDSDRKGHAQEWKIKGTAHKVTELLAGRLGKHRVLLNHPVTAIKQGDDYVHITSSVGESFKARLVIVAIPPHLTGQIEFSPPLPYNKQRVIHNMPPSHLTKFVASYDTAFWRNAGLCGDMARSSCVGCCENNPIGITFDGTTSNGNPAIVGFITSYAAAKWVSVKPLLGSSRSAPPQVSCGGALRDDPNNGWEGDYNNDEMKKEAILKSLKLFFGPEAEHPLDFFIKDWSQETWNGGCPVNVMAPGAITNYGDCLREPFNRVYWAGTETATEWRGYMSGAVQAGQRAVNEVLARLDNHSPNYK</sequence>
<dbReference type="GO" id="GO:0097621">
    <property type="term" value="F:monoamine oxidase activity"/>
    <property type="evidence" value="ECO:0007669"/>
    <property type="project" value="UniProtKB-EC"/>
</dbReference>
<evidence type="ECO:0000256" key="2">
    <source>
        <dbReference type="ARBA" id="ARBA00004362"/>
    </source>
</evidence>
<evidence type="ECO:0000259" key="9">
    <source>
        <dbReference type="Pfam" id="PF01593"/>
    </source>
</evidence>
<feature type="binding site" evidence="6">
    <location>
        <position position="711"/>
    </location>
    <ligand>
        <name>substrate</name>
    </ligand>
</feature>
<dbReference type="PANTHER" id="PTHR43563:SF14">
    <property type="entry name" value="AMINE OXIDASE"/>
    <property type="match status" value="1"/>
</dbReference>
<dbReference type="InterPro" id="IPR050703">
    <property type="entry name" value="Flavin_MAO"/>
</dbReference>
<feature type="transmembrane region" description="Helical" evidence="7">
    <location>
        <begin position="239"/>
        <end position="265"/>
    </location>
</feature>
<dbReference type="InterPro" id="IPR036188">
    <property type="entry name" value="FAD/NAD-bd_sf"/>
</dbReference>
<reference evidence="10" key="2">
    <citation type="journal article" date="2023" name="Science">
        <title>Genomic signatures of disease resistance in endangered staghorn corals.</title>
        <authorList>
            <person name="Vollmer S.V."/>
            <person name="Selwyn J.D."/>
            <person name="Despard B.A."/>
            <person name="Roesel C.L."/>
        </authorList>
    </citation>
    <scope>NUCLEOTIDE SEQUENCE</scope>
    <source>
        <strain evidence="10">K2</strain>
    </source>
</reference>
<evidence type="ECO:0000313" key="11">
    <source>
        <dbReference type="Proteomes" id="UP001249851"/>
    </source>
</evidence>
<dbReference type="Gene3D" id="2.70.130.10">
    <property type="entry name" value="Mannose-6-phosphate receptor binding domain"/>
    <property type="match status" value="1"/>
</dbReference>
<comment type="similarity">
    <text evidence="3 7">Belongs to the flavin monoamine oxidase family.</text>
</comment>
<comment type="catalytic activity">
    <reaction evidence="5">
        <text>a secondary aliphatic amine + O2 + H2O = a primary amine + an aldehyde + H2O2</text>
        <dbReference type="Rhea" id="RHEA:26414"/>
        <dbReference type="ChEBI" id="CHEBI:15377"/>
        <dbReference type="ChEBI" id="CHEBI:15379"/>
        <dbReference type="ChEBI" id="CHEBI:16240"/>
        <dbReference type="ChEBI" id="CHEBI:17478"/>
        <dbReference type="ChEBI" id="CHEBI:58855"/>
        <dbReference type="ChEBI" id="CHEBI:65296"/>
        <dbReference type="EC" id="1.4.3.4"/>
    </reaction>
</comment>
<feature type="binding site" evidence="6">
    <location>
        <position position="599"/>
    </location>
    <ligand>
        <name>FAD</name>
        <dbReference type="ChEBI" id="CHEBI:57692"/>
    </ligand>
</feature>
<proteinExistence type="inferred from homology"/>
<evidence type="ECO:0000256" key="5">
    <source>
        <dbReference type="ARBA" id="ARBA00048448"/>
    </source>
</evidence>
<dbReference type="Proteomes" id="UP001249851">
    <property type="component" value="Unassembled WGS sequence"/>
</dbReference>
<name>A0AAD9QHJ7_ACRCE</name>
<keyword evidence="7" id="KW-0285">Flavoprotein</keyword>
<reference evidence="10" key="1">
    <citation type="journal article" date="2023" name="G3 (Bethesda)">
        <title>Whole genome assembly and annotation of the endangered Caribbean coral Acropora cervicornis.</title>
        <authorList>
            <person name="Selwyn J.D."/>
            <person name="Vollmer S.V."/>
        </authorList>
    </citation>
    <scope>NUCLEOTIDE SEQUENCE</scope>
    <source>
        <strain evidence="10">K2</strain>
    </source>
</reference>
<keyword evidence="7" id="KW-0812">Transmembrane</keyword>
<keyword evidence="11" id="KW-1185">Reference proteome</keyword>
<keyword evidence="4 7" id="KW-0560">Oxidoreductase</keyword>
<organism evidence="10 11">
    <name type="scientific">Acropora cervicornis</name>
    <name type="common">Staghorn coral</name>
    <dbReference type="NCBI Taxonomy" id="6130"/>
    <lineage>
        <taxon>Eukaryota</taxon>
        <taxon>Metazoa</taxon>
        <taxon>Cnidaria</taxon>
        <taxon>Anthozoa</taxon>
        <taxon>Hexacorallia</taxon>
        <taxon>Scleractinia</taxon>
        <taxon>Astrocoeniina</taxon>
        <taxon>Acroporidae</taxon>
        <taxon>Acropora</taxon>
    </lineage>
</organism>
<dbReference type="GO" id="GO:0005741">
    <property type="term" value="C:mitochondrial outer membrane"/>
    <property type="evidence" value="ECO:0007669"/>
    <property type="project" value="UniProtKB-SubCell"/>
</dbReference>
<keyword evidence="7" id="KW-0274">FAD</keyword>
<keyword evidence="7" id="KW-0472">Membrane</keyword>
<dbReference type="Gene3D" id="1.10.405.10">
    <property type="entry name" value="Guanine Nucleotide Dissociation Inhibitor, domain 1"/>
    <property type="match status" value="1"/>
</dbReference>
<feature type="binding site" evidence="6">
    <location>
        <begin position="392"/>
        <end position="393"/>
    </location>
    <ligand>
        <name>FAD</name>
        <dbReference type="ChEBI" id="CHEBI:57692"/>
    </ligand>
</feature>
<feature type="domain" description="Amine oxidase" evidence="9">
    <location>
        <begin position="370"/>
        <end position="851"/>
    </location>
</feature>
<dbReference type="Pfam" id="PF01593">
    <property type="entry name" value="Amino_oxidase"/>
    <property type="match status" value="1"/>
</dbReference>
<dbReference type="SUPFAM" id="SSF54373">
    <property type="entry name" value="FAD-linked reductases, C-terminal domain"/>
    <property type="match status" value="2"/>
</dbReference>
<keyword evidence="7" id="KW-1133">Transmembrane helix</keyword>
<dbReference type="EC" id="1.4.3.-" evidence="7"/>
<evidence type="ECO:0000256" key="8">
    <source>
        <dbReference type="SAM" id="SignalP"/>
    </source>
</evidence>
<dbReference type="InterPro" id="IPR001613">
    <property type="entry name" value="Flavin_amine_oxidase"/>
</dbReference>
<dbReference type="GO" id="GO:0008131">
    <property type="term" value="F:primary methylamine oxidase activity"/>
    <property type="evidence" value="ECO:0007669"/>
    <property type="project" value="UniProtKB-ARBA"/>
</dbReference>
<evidence type="ECO:0000256" key="1">
    <source>
        <dbReference type="ARBA" id="ARBA00001974"/>
    </source>
</evidence>
<dbReference type="Gene3D" id="3.90.660.10">
    <property type="match status" value="1"/>
</dbReference>
<keyword evidence="8" id="KW-0732">Signal</keyword>
<feature type="signal peptide" evidence="8">
    <location>
        <begin position="1"/>
        <end position="20"/>
    </location>
</feature>
<dbReference type="Gene3D" id="3.50.50.60">
    <property type="entry name" value="FAD/NAD(P)-binding domain"/>
    <property type="match status" value="1"/>
</dbReference>
<protein>
    <recommendedName>
        <fullName evidence="7">Amine oxidase</fullName>
        <ecNumber evidence="7">1.4.3.-</ecNumber>
    </recommendedName>
</protein>